<feature type="compositionally biased region" description="Basic and acidic residues" evidence="1">
    <location>
        <begin position="62"/>
        <end position="76"/>
    </location>
</feature>
<reference evidence="3" key="1">
    <citation type="submission" date="2017-11" db="EMBL/GenBank/DDBJ databases">
        <authorList>
            <person name="Lima N.C."/>
            <person name="Parody-Merino A.M."/>
            <person name="Battley P.F."/>
            <person name="Fidler A.E."/>
            <person name="Prosdocimi F."/>
        </authorList>
    </citation>
    <scope>NUCLEOTIDE SEQUENCE [LARGE SCALE GENOMIC DNA]</scope>
</reference>
<protein>
    <submittedName>
        <fullName evidence="2">Rims-binding protein 2 isoform x3</fullName>
    </submittedName>
</protein>
<dbReference type="Proteomes" id="UP000233556">
    <property type="component" value="Unassembled WGS sequence"/>
</dbReference>
<evidence type="ECO:0000313" key="2">
    <source>
        <dbReference type="EMBL" id="PKU32198.1"/>
    </source>
</evidence>
<dbReference type="EMBL" id="KZ511656">
    <property type="protein sequence ID" value="PKU32198.1"/>
    <property type="molecule type" value="Genomic_DNA"/>
</dbReference>
<keyword evidence="3" id="KW-1185">Reference proteome</keyword>
<evidence type="ECO:0000256" key="1">
    <source>
        <dbReference type="SAM" id="MobiDB-lite"/>
    </source>
</evidence>
<reference evidence="3" key="2">
    <citation type="submission" date="2017-12" db="EMBL/GenBank/DDBJ databases">
        <title>Genome sequence of the Bar-tailed Godwit (Limosa lapponica baueri).</title>
        <authorList>
            <person name="Lima N.C.B."/>
            <person name="Parody-Merino A.M."/>
            <person name="Battley P.F."/>
            <person name="Fidler A.E."/>
            <person name="Prosdocimi F."/>
        </authorList>
    </citation>
    <scope>NUCLEOTIDE SEQUENCE [LARGE SCALE GENOMIC DNA]</scope>
</reference>
<proteinExistence type="predicted"/>
<feature type="compositionally biased region" description="Basic and acidic residues" evidence="1">
    <location>
        <begin position="38"/>
        <end position="53"/>
    </location>
</feature>
<name>A0A2I0TEH2_LIMLA</name>
<sequence>MFMDMAMFVETQEKAIGRIQDHGCSVLDSSKANQSISKVDKPLTKEQEEDKVSKKGNRKAKQTSEKPPHRRAEGRSKQKSSSITIKKSKVSVICLKIFQWPYYQLLKQLSRH</sequence>
<dbReference type="OrthoDB" id="4158657at2759"/>
<evidence type="ECO:0000313" key="3">
    <source>
        <dbReference type="Proteomes" id="UP000233556"/>
    </source>
</evidence>
<accession>A0A2I0TEH2</accession>
<feature type="compositionally biased region" description="Polar residues" evidence="1">
    <location>
        <begin position="27"/>
        <end position="37"/>
    </location>
</feature>
<feature type="region of interest" description="Disordered" evidence="1">
    <location>
        <begin position="27"/>
        <end position="84"/>
    </location>
</feature>
<dbReference type="AlphaFoldDB" id="A0A2I0TEH2"/>
<organism evidence="2 3">
    <name type="scientific">Limosa lapponica baueri</name>
    <dbReference type="NCBI Taxonomy" id="1758121"/>
    <lineage>
        <taxon>Eukaryota</taxon>
        <taxon>Metazoa</taxon>
        <taxon>Chordata</taxon>
        <taxon>Craniata</taxon>
        <taxon>Vertebrata</taxon>
        <taxon>Euteleostomi</taxon>
        <taxon>Archelosauria</taxon>
        <taxon>Archosauria</taxon>
        <taxon>Dinosauria</taxon>
        <taxon>Saurischia</taxon>
        <taxon>Theropoda</taxon>
        <taxon>Coelurosauria</taxon>
        <taxon>Aves</taxon>
        <taxon>Neognathae</taxon>
        <taxon>Neoaves</taxon>
        <taxon>Charadriiformes</taxon>
        <taxon>Scolopacidae</taxon>
        <taxon>Limosa</taxon>
    </lineage>
</organism>
<gene>
    <name evidence="2" type="ORF">llap_17498</name>
</gene>